<dbReference type="InterPro" id="IPR027417">
    <property type="entry name" value="P-loop_NTPase"/>
</dbReference>
<dbReference type="InterPro" id="IPR000863">
    <property type="entry name" value="Sulfotransferase_dom"/>
</dbReference>
<keyword evidence="5" id="KW-1185">Reference proteome</keyword>
<dbReference type="AlphaFoldDB" id="A0A4Y2G4R6"/>
<protein>
    <recommendedName>
        <fullName evidence="3">Sulfotransferase domain-containing protein</fullName>
    </recommendedName>
</protein>
<name>A0A4Y2G4R6_ARAVE</name>
<dbReference type="EMBL" id="BGPR01001190">
    <property type="protein sequence ID" value="GBM47705.1"/>
    <property type="molecule type" value="Genomic_DNA"/>
</dbReference>
<evidence type="ECO:0000256" key="2">
    <source>
        <dbReference type="ARBA" id="ARBA00022679"/>
    </source>
</evidence>
<comment type="similarity">
    <text evidence="1">Belongs to the sulfotransferase 1 family.</text>
</comment>
<sequence>MDVKEEMPRPRRKPRYLESDGMLFPAECSHEILRDAMNYEPEIGDIFVVTYPKCGTTWTTQIVSLILRNGKPLMTAKEYFTSIPFLEMTPMEEFSKIPRPCCIKTHLRFDRMVFSTEAKYIYVARHPADCVVSYYHHLQFFPTYFFSEGTFDDLFEFSSRVRKT</sequence>
<dbReference type="Proteomes" id="UP000499080">
    <property type="component" value="Unassembled WGS sequence"/>
</dbReference>
<dbReference type="Pfam" id="PF00685">
    <property type="entry name" value="Sulfotransfer_1"/>
    <property type="match status" value="1"/>
</dbReference>
<gene>
    <name evidence="4" type="ORF">AVEN_167172_1</name>
</gene>
<feature type="domain" description="Sulfotransferase" evidence="3">
    <location>
        <begin position="45"/>
        <end position="140"/>
    </location>
</feature>
<evidence type="ECO:0000313" key="5">
    <source>
        <dbReference type="Proteomes" id="UP000499080"/>
    </source>
</evidence>
<keyword evidence="2" id="KW-0808">Transferase</keyword>
<proteinExistence type="inferred from homology"/>
<dbReference type="PANTHER" id="PTHR11783">
    <property type="entry name" value="SULFOTRANSFERASE SULT"/>
    <property type="match status" value="1"/>
</dbReference>
<evidence type="ECO:0000256" key="1">
    <source>
        <dbReference type="ARBA" id="ARBA00005771"/>
    </source>
</evidence>
<evidence type="ECO:0000259" key="3">
    <source>
        <dbReference type="Pfam" id="PF00685"/>
    </source>
</evidence>
<reference evidence="4 5" key="1">
    <citation type="journal article" date="2019" name="Sci. Rep.">
        <title>Orb-weaving spider Araneus ventricosus genome elucidates the spidroin gene catalogue.</title>
        <authorList>
            <person name="Kono N."/>
            <person name="Nakamura H."/>
            <person name="Ohtoshi R."/>
            <person name="Moran D.A.P."/>
            <person name="Shinohara A."/>
            <person name="Yoshida Y."/>
            <person name="Fujiwara M."/>
            <person name="Mori M."/>
            <person name="Tomita M."/>
            <person name="Arakawa K."/>
        </authorList>
    </citation>
    <scope>NUCLEOTIDE SEQUENCE [LARGE SCALE GENOMIC DNA]</scope>
</reference>
<dbReference type="Gene3D" id="3.40.50.300">
    <property type="entry name" value="P-loop containing nucleotide triphosphate hydrolases"/>
    <property type="match status" value="1"/>
</dbReference>
<organism evidence="4 5">
    <name type="scientific">Araneus ventricosus</name>
    <name type="common">Orbweaver spider</name>
    <name type="synonym">Epeira ventricosa</name>
    <dbReference type="NCBI Taxonomy" id="182803"/>
    <lineage>
        <taxon>Eukaryota</taxon>
        <taxon>Metazoa</taxon>
        <taxon>Ecdysozoa</taxon>
        <taxon>Arthropoda</taxon>
        <taxon>Chelicerata</taxon>
        <taxon>Arachnida</taxon>
        <taxon>Araneae</taxon>
        <taxon>Araneomorphae</taxon>
        <taxon>Entelegynae</taxon>
        <taxon>Araneoidea</taxon>
        <taxon>Araneidae</taxon>
        <taxon>Araneus</taxon>
    </lineage>
</organism>
<dbReference type="OrthoDB" id="6507163at2759"/>
<accession>A0A4Y2G4R6</accession>
<comment type="caution">
    <text evidence="4">The sequence shown here is derived from an EMBL/GenBank/DDBJ whole genome shotgun (WGS) entry which is preliminary data.</text>
</comment>
<evidence type="ECO:0000313" key="4">
    <source>
        <dbReference type="EMBL" id="GBM47705.1"/>
    </source>
</evidence>
<dbReference type="GO" id="GO:0008146">
    <property type="term" value="F:sulfotransferase activity"/>
    <property type="evidence" value="ECO:0007669"/>
    <property type="project" value="InterPro"/>
</dbReference>
<dbReference type="SUPFAM" id="SSF52540">
    <property type="entry name" value="P-loop containing nucleoside triphosphate hydrolases"/>
    <property type="match status" value="1"/>
</dbReference>